<protein>
    <submittedName>
        <fullName evidence="2">Uncharacterized protein</fullName>
    </submittedName>
</protein>
<evidence type="ECO:0000313" key="3">
    <source>
        <dbReference type="Proteomes" id="UP001147653"/>
    </source>
</evidence>
<name>A0A9X3N6W5_9ACTN</name>
<evidence type="ECO:0000313" key="2">
    <source>
        <dbReference type="EMBL" id="MDA0178841.1"/>
    </source>
</evidence>
<keyword evidence="1" id="KW-0472">Membrane</keyword>
<feature type="transmembrane region" description="Helical" evidence="1">
    <location>
        <begin position="24"/>
        <end position="42"/>
    </location>
</feature>
<dbReference type="RefSeq" id="WP_270023110.1">
    <property type="nucleotide sequence ID" value="NZ_JAPDDP010000002.1"/>
</dbReference>
<sequence length="231" mass="24918">MTIAAIAAWTIAVAETTEAVATAFAVAGFALIAAAAFYSRVIRVGKEGVDLAQVVDIIEGTATEEGDTPDETKARAIEQVQRLALPAGEATAPSRPAIRQALMERDRVEANLKSYFASWLQAQGYSIQRIEERRGDVRADMVAVRQDDDHVDRLVVEIRPAIAILRPSHVGAILARDPIGLDATSRRGIVLQGTAIVMPEARDQLAEAGVTVFRVDPEFGYVEETAPAKRT</sequence>
<evidence type="ECO:0000256" key="1">
    <source>
        <dbReference type="SAM" id="Phobius"/>
    </source>
</evidence>
<proteinExistence type="predicted"/>
<dbReference type="Proteomes" id="UP001147653">
    <property type="component" value="Unassembled WGS sequence"/>
</dbReference>
<reference evidence="2" key="1">
    <citation type="submission" date="2022-10" db="EMBL/GenBank/DDBJ databases">
        <title>The WGS of Solirubrobacter phytolaccae KCTC 29190.</title>
        <authorList>
            <person name="Jiang Z."/>
        </authorList>
    </citation>
    <scope>NUCLEOTIDE SEQUENCE</scope>
    <source>
        <strain evidence="2">KCTC 29190</strain>
    </source>
</reference>
<keyword evidence="3" id="KW-1185">Reference proteome</keyword>
<comment type="caution">
    <text evidence="2">The sequence shown here is derived from an EMBL/GenBank/DDBJ whole genome shotgun (WGS) entry which is preliminary data.</text>
</comment>
<keyword evidence="1" id="KW-1133">Transmembrane helix</keyword>
<organism evidence="2 3">
    <name type="scientific">Solirubrobacter phytolaccae</name>
    <dbReference type="NCBI Taxonomy" id="1404360"/>
    <lineage>
        <taxon>Bacteria</taxon>
        <taxon>Bacillati</taxon>
        <taxon>Actinomycetota</taxon>
        <taxon>Thermoleophilia</taxon>
        <taxon>Solirubrobacterales</taxon>
        <taxon>Solirubrobacteraceae</taxon>
        <taxon>Solirubrobacter</taxon>
    </lineage>
</organism>
<keyword evidence="1" id="KW-0812">Transmembrane</keyword>
<accession>A0A9X3N6W5</accession>
<dbReference type="AlphaFoldDB" id="A0A9X3N6W5"/>
<gene>
    <name evidence="2" type="ORF">OJ997_00920</name>
</gene>
<dbReference type="EMBL" id="JAPDDP010000002">
    <property type="protein sequence ID" value="MDA0178841.1"/>
    <property type="molecule type" value="Genomic_DNA"/>
</dbReference>